<name>A0A2T9YMQ3_9FUNG</name>
<proteinExistence type="predicted"/>
<evidence type="ECO:0000313" key="1">
    <source>
        <dbReference type="EMBL" id="PVU93554.1"/>
    </source>
</evidence>
<protein>
    <submittedName>
        <fullName evidence="1">Uncharacterized protein</fullName>
    </submittedName>
</protein>
<dbReference type="Proteomes" id="UP000245383">
    <property type="component" value="Unassembled WGS sequence"/>
</dbReference>
<dbReference type="AlphaFoldDB" id="A0A2T9YMQ3"/>
<organism evidence="1 2">
    <name type="scientific">Smittium simulii</name>
    <dbReference type="NCBI Taxonomy" id="133385"/>
    <lineage>
        <taxon>Eukaryota</taxon>
        <taxon>Fungi</taxon>
        <taxon>Fungi incertae sedis</taxon>
        <taxon>Zoopagomycota</taxon>
        <taxon>Kickxellomycotina</taxon>
        <taxon>Harpellomycetes</taxon>
        <taxon>Harpellales</taxon>
        <taxon>Legeriomycetaceae</taxon>
        <taxon>Smittium</taxon>
    </lineage>
</organism>
<evidence type="ECO:0000313" key="2">
    <source>
        <dbReference type="Proteomes" id="UP000245383"/>
    </source>
</evidence>
<dbReference type="EMBL" id="MBFR01000124">
    <property type="protein sequence ID" value="PVU93554.1"/>
    <property type="molecule type" value="Genomic_DNA"/>
</dbReference>
<accession>A0A2T9YMQ3</accession>
<sequence>MYLINIRALKHVKLEHIKKTKNITAKTRKIFGKNVHTKKTAHFGPGFFEMLEKSANSDDKSLLMTDFFNISTQNQNVLQKNKKKLANILLEKNHPAKNVTKISSDLARMGKNLKIKNAKKMQAFQNHCNANIENRLIDNNVDLNFRKTIEAKKNGKKTNNNADLDALCNDTVATITDTFTQLKKSSQHIEFFPKALSSKTLMLIKKRRKLFYKTKNNADIIPLYNELKINTAKAIKNDVKLKYIKKSWY</sequence>
<keyword evidence="2" id="KW-1185">Reference proteome</keyword>
<gene>
    <name evidence="1" type="ORF">BB561_003192</name>
</gene>
<comment type="caution">
    <text evidence="1">The sequence shown here is derived from an EMBL/GenBank/DDBJ whole genome shotgun (WGS) entry which is preliminary data.</text>
</comment>
<reference evidence="1 2" key="1">
    <citation type="journal article" date="2018" name="MBio">
        <title>Comparative Genomics Reveals the Core Gene Toolbox for the Fungus-Insect Symbiosis.</title>
        <authorList>
            <person name="Wang Y."/>
            <person name="Stata M."/>
            <person name="Wang W."/>
            <person name="Stajich J.E."/>
            <person name="White M.M."/>
            <person name="Moncalvo J.M."/>
        </authorList>
    </citation>
    <scope>NUCLEOTIDE SEQUENCE [LARGE SCALE GENOMIC DNA]</scope>
    <source>
        <strain evidence="1 2">SWE-8-4</strain>
    </source>
</reference>